<feature type="domain" description="EAL" evidence="2">
    <location>
        <begin position="459"/>
        <end position="708"/>
    </location>
</feature>
<organism evidence="4 5">
    <name type="scientific">Paenibacillus mendelii</name>
    <dbReference type="NCBI Taxonomy" id="206163"/>
    <lineage>
        <taxon>Bacteria</taxon>
        <taxon>Bacillati</taxon>
        <taxon>Bacillota</taxon>
        <taxon>Bacilli</taxon>
        <taxon>Bacillales</taxon>
        <taxon>Paenibacillaceae</taxon>
        <taxon>Paenibacillus</taxon>
    </lineage>
</organism>
<dbReference type="CDD" id="cd01948">
    <property type="entry name" value="EAL"/>
    <property type="match status" value="1"/>
</dbReference>
<comment type="caution">
    <text evidence="4">The sequence shown here is derived from an EMBL/GenBank/DDBJ whole genome shotgun (WGS) entry which is preliminary data.</text>
</comment>
<sequence>MFNQFSRAELESKLAKYDEVLAVTQYFMDKLLESIPERMPLLVAVCDHEATILQIAGDESIKSMMDEVGFKVGVGFSEEITGTNVVSLSLRHRTPIQLIGADHFHTIFHGSTCYAVPFKYSEDDRMIGSIAIMTTVNLHNPLFICMLQTTVDSIERELMLRRQNKQLHILNQIIMETKKNAAILTDKDGFITELNGSAAANFDLRRVELIGQSAFQLPYLGYYFQEVLRSGMRYEDVEVCLEDYNLVGLFDANPIVDESGYVIGAYGQFRDITERYEAEAKINYMAYHDELTSLPNRRMFIHSAQVEMGRHDRAADDQLAIVFLDMDRFKLVNDSLGHTEGDRLLKQVAVRLKSSIREQDVVARMGGDEFMFLLKGIQGEEEIIDMVDGILKSFERPFIVGGSDFHVSASLGIAVYPKHGEDIETLMIHADSAMYQAKSSGKNKFTFFHPHMRNLTNEQLALETAMRKALALNQFTLHYQPQIQIRTGKLIGIEALLRWNHPTMGAIPPSRFIPVAEETGLILPLGEWVLAEACRQNKAWQDAGHPPIRVSINLSAVQFEKKDMIDAIHSILKETKLDPKYLELEITETMTMDVSKTVETLKQLRELGVQIAMDDFGTGYSSLNHLKRFGLHRLKIDQSFVRDIMTDSNDADIVGSIILMAHRLGLLVIAEGVENKEQFEFLQAHECDEVQGFYFSKPLPPEEVVRMF</sequence>
<dbReference type="InterPro" id="IPR043128">
    <property type="entry name" value="Rev_trsase/Diguanyl_cyclase"/>
</dbReference>
<dbReference type="InterPro" id="IPR052155">
    <property type="entry name" value="Biofilm_reg_signaling"/>
</dbReference>
<dbReference type="Gene3D" id="3.30.450.20">
    <property type="entry name" value="PAS domain"/>
    <property type="match status" value="1"/>
</dbReference>
<dbReference type="Gene3D" id="3.20.20.450">
    <property type="entry name" value="EAL domain"/>
    <property type="match status" value="1"/>
</dbReference>
<dbReference type="CDD" id="cd01949">
    <property type="entry name" value="GGDEF"/>
    <property type="match status" value="1"/>
</dbReference>
<dbReference type="SMART" id="SM00052">
    <property type="entry name" value="EAL"/>
    <property type="match status" value="1"/>
</dbReference>
<keyword evidence="5" id="KW-1185">Reference proteome</keyword>
<proteinExistence type="predicted"/>
<evidence type="ECO:0000259" key="3">
    <source>
        <dbReference type="PROSITE" id="PS50887"/>
    </source>
</evidence>
<dbReference type="Gene3D" id="3.30.70.270">
    <property type="match status" value="1"/>
</dbReference>
<dbReference type="SUPFAM" id="SSF55073">
    <property type="entry name" value="Nucleotide cyclase"/>
    <property type="match status" value="1"/>
</dbReference>
<dbReference type="Pfam" id="PF00989">
    <property type="entry name" value="PAS"/>
    <property type="match status" value="1"/>
</dbReference>
<dbReference type="PANTHER" id="PTHR44757:SF2">
    <property type="entry name" value="BIOFILM ARCHITECTURE MAINTENANCE PROTEIN MBAA"/>
    <property type="match status" value="1"/>
</dbReference>
<dbReference type="InterPro" id="IPR013767">
    <property type="entry name" value="PAS_fold"/>
</dbReference>
<dbReference type="Gene3D" id="3.30.450.40">
    <property type="match status" value="1"/>
</dbReference>
<dbReference type="InterPro" id="IPR001633">
    <property type="entry name" value="EAL_dom"/>
</dbReference>
<dbReference type="CDD" id="cd00130">
    <property type="entry name" value="PAS"/>
    <property type="match status" value="1"/>
</dbReference>
<name>A0ABV6JCZ4_9BACL</name>
<dbReference type="PROSITE" id="PS50887">
    <property type="entry name" value="GGDEF"/>
    <property type="match status" value="1"/>
</dbReference>
<dbReference type="Pfam" id="PF00563">
    <property type="entry name" value="EAL"/>
    <property type="match status" value="1"/>
</dbReference>
<reference evidence="4 5" key="1">
    <citation type="submission" date="2024-09" db="EMBL/GenBank/DDBJ databases">
        <authorList>
            <person name="Sun Q."/>
            <person name="Mori K."/>
        </authorList>
    </citation>
    <scope>NUCLEOTIDE SEQUENCE [LARGE SCALE GENOMIC DNA]</scope>
    <source>
        <strain evidence="4 5">CCM 4839</strain>
    </source>
</reference>
<dbReference type="SUPFAM" id="SSF141868">
    <property type="entry name" value="EAL domain-like"/>
    <property type="match status" value="1"/>
</dbReference>
<dbReference type="InterPro" id="IPR035919">
    <property type="entry name" value="EAL_sf"/>
</dbReference>
<evidence type="ECO:0000313" key="5">
    <source>
        <dbReference type="Proteomes" id="UP001589818"/>
    </source>
</evidence>
<accession>A0ABV6JCZ4</accession>
<dbReference type="Pfam" id="PF00990">
    <property type="entry name" value="GGDEF"/>
    <property type="match status" value="1"/>
</dbReference>
<dbReference type="SUPFAM" id="SSF55785">
    <property type="entry name" value="PYP-like sensor domain (PAS domain)"/>
    <property type="match status" value="1"/>
</dbReference>
<dbReference type="NCBIfam" id="TIGR00229">
    <property type="entry name" value="sensory_box"/>
    <property type="match status" value="1"/>
</dbReference>
<dbReference type="PANTHER" id="PTHR44757">
    <property type="entry name" value="DIGUANYLATE CYCLASE DGCP"/>
    <property type="match status" value="1"/>
</dbReference>
<dbReference type="RefSeq" id="WP_256555221.1">
    <property type="nucleotide sequence ID" value="NZ_JANHOF010000003.1"/>
</dbReference>
<evidence type="ECO:0000259" key="1">
    <source>
        <dbReference type="PROSITE" id="PS50113"/>
    </source>
</evidence>
<evidence type="ECO:0000313" key="4">
    <source>
        <dbReference type="EMBL" id="MFC0392488.1"/>
    </source>
</evidence>
<gene>
    <name evidence="4" type="ORF">ACFFJ8_14035</name>
</gene>
<feature type="domain" description="GGDEF" evidence="3">
    <location>
        <begin position="317"/>
        <end position="450"/>
    </location>
</feature>
<dbReference type="InterPro" id="IPR035965">
    <property type="entry name" value="PAS-like_dom_sf"/>
</dbReference>
<dbReference type="InterPro" id="IPR000014">
    <property type="entry name" value="PAS"/>
</dbReference>
<dbReference type="InterPro" id="IPR029787">
    <property type="entry name" value="Nucleotide_cyclase"/>
</dbReference>
<dbReference type="PROSITE" id="PS50883">
    <property type="entry name" value="EAL"/>
    <property type="match status" value="1"/>
</dbReference>
<feature type="domain" description="PAC" evidence="1">
    <location>
        <begin position="233"/>
        <end position="284"/>
    </location>
</feature>
<dbReference type="InterPro" id="IPR029016">
    <property type="entry name" value="GAF-like_dom_sf"/>
</dbReference>
<dbReference type="InterPro" id="IPR000160">
    <property type="entry name" value="GGDEF_dom"/>
</dbReference>
<dbReference type="PROSITE" id="PS50113">
    <property type="entry name" value="PAC"/>
    <property type="match status" value="1"/>
</dbReference>
<evidence type="ECO:0000259" key="2">
    <source>
        <dbReference type="PROSITE" id="PS50883"/>
    </source>
</evidence>
<protein>
    <submittedName>
        <fullName evidence="4">EAL domain-containing protein</fullName>
    </submittedName>
</protein>
<dbReference type="EMBL" id="JBHLVF010000017">
    <property type="protein sequence ID" value="MFC0392488.1"/>
    <property type="molecule type" value="Genomic_DNA"/>
</dbReference>
<dbReference type="Proteomes" id="UP001589818">
    <property type="component" value="Unassembled WGS sequence"/>
</dbReference>
<dbReference type="SMART" id="SM00267">
    <property type="entry name" value="GGDEF"/>
    <property type="match status" value="1"/>
</dbReference>
<dbReference type="InterPro" id="IPR000700">
    <property type="entry name" value="PAS-assoc_C"/>
</dbReference>
<dbReference type="NCBIfam" id="TIGR00254">
    <property type="entry name" value="GGDEF"/>
    <property type="match status" value="1"/>
</dbReference>